<sequence length="290" mass="32819">MDNKTCLITGANAGIGKAAAIQIAKKGYHVILACRNKEKGEEALKDVKLASNSESIELMLVDMSLQSSIKDMVKQFRAKYNKLDILINNAAFFDISQKEAKLTNEGIESVWATNHLGPVLLTQLLLEPLMLSPQGRVITISSKGLIVHPLIQVQLEDPQFRARKFNVSKAYYQSKIAQVMYTYWLAEKLKNTKITVNCIRVTNVKLDINRYPNLSKLAKFAYSIKSKSSISPEEMAKTYTYLATSEEVIELTGKYFDENNKWVDSSKYSNDFENINKVMDLTMKCFKNSM</sequence>
<protein>
    <submittedName>
        <fullName evidence="2">SDR family NAD(P)-dependent oxidoreductase</fullName>
    </submittedName>
</protein>
<dbReference type="SUPFAM" id="SSF51735">
    <property type="entry name" value="NAD(P)-binding Rossmann-fold domains"/>
    <property type="match status" value="1"/>
</dbReference>
<proteinExistence type="predicted"/>
<dbReference type="PRINTS" id="PR00081">
    <property type="entry name" value="GDHRDH"/>
</dbReference>
<dbReference type="Proteomes" id="UP001231941">
    <property type="component" value="Unassembled WGS sequence"/>
</dbReference>
<accession>A0ABT9J4C0</accession>
<dbReference type="PANTHER" id="PTHR43157">
    <property type="entry name" value="PHOSPHATIDYLINOSITOL-GLYCAN BIOSYNTHESIS CLASS F PROTEIN-RELATED"/>
    <property type="match status" value="1"/>
</dbReference>
<reference evidence="2 3" key="1">
    <citation type="submission" date="2023-08" db="EMBL/GenBank/DDBJ databases">
        <authorList>
            <person name="Park J.-S."/>
        </authorList>
    </citation>
    <scope>NUCLEOTIDE SEQUENCE [LARGE SCALE GENOMIC DNA]</scope>
    <source>
        <strain evidence="2 3">2205SS18-9</strain>
    </source>
</reference>
<dbReference type="PANTHER" id="PTHR43157:SF31">
    <property type="entry name" value="PHOSPHATIDYLINOSITOL-GLYCAN BIOSYNTHESIS CLASS F PROTEIN"/>
    <property type="match status" value="1"/>
</dbReference>
<dbReference type="RefSeq" id="WP_305993744.1">
    <property type="nucleotide sequence ID" value="NZ_JAVAMP010000014.1"/>
</dbReference>
<dbReference type="InterPro" id="IPR036291">
    <property type="entry name" value="NAD(P)-bd_dom_sf"/>
</dbReference>
<organism evidence="2 3">
    <name type="scientific">Chengkuizengella axinellae</name>
    <dbReference type="NCBI Taxonomy" id="3064388"/>
    <lineage>
        <taxon>Bacteria</taxon>
        <taxon>Bacillati</taxon>
        <taxon>Bacillota</taxon>
        <taxon>Bacilli</taxon>
        <taxon>Bacillales</taxon>
        <taxon>Paenibacillaceae</taxon>
        <taxon>Chengkuizengella</taxon>
    </lineage>
</organism>
<evidence type="ECO:0000313" key="2">
    <source>
        <dbReference type="EMBL" id="MDP5276440.1"/>
    </source>
</evidence>
<keyword evidence="3" id="KW-1185">Reference proteome</keyword>
<comment type="caution">
    <text evidence="2">The sequence shown here is derived from an EMBL/GenBank/DDBJ whole genome shotgun (WGS) entry which is preliminary data.</text>
</comment>
<dbReference type="InterPro" id="IPR002347">
    <property type="entry name" value="SDR_fam"/>
</dbReference>
<keyword evidence="1" id="KW-0560">Oxidoreductase</keyword>
<dbReference type="Gene3D" id="3.40.50.720">
    <property type="entry name" value="NAD(P)-binding Rossmann-like Domain"/>
    <property type="match status" value="1"/>
</dbReference>
<evidence type="ECO:0000313" key="3">
    <source>
        <dbReference type="Proteomes" id="UP001231941"/>
    </source>
</evidence>
<gene>
    <name evidence="2" type="ORF">Q5Y73_20300</name>
</gene>
<name>A0ABT9J4C0_9BACL</name>
<evidence type="ECO:0000256" key="1">
    <source>
        <dbReference type="ARBA" id="ARBA00023002"/>
    </source>
</evidence>
<dbReference type="EMBL" id="JAVAMP010000014">
    <property type="protein sequence ID" value="MDP5276440.1"/>
    <property type="molecule type" value="Genomic_DNA"/>
</dbReference>
<dbReference type="Pfam" id="PF00106">
    <property type="entry name" value="adh_short"/>
    <property type="match status" value="1"/>
</dbReference>